<dbReference type="Proteomes" id="UP001228049">
    <property type="component" value="Unassembled WGS sequence"/>
</dbReference>
<accession>A0AAD9C5A0</accession>
<evidence type="ECO:0000313" key="1">
    <source>
        <dbReference type="EMBL" id="KAK1894496.1"/>
    </source>
</evidence>
<sequence>ARAAGYMFAFPPLSKATFTSGPEEKGSTVYESMEAVVSLSPASNGRFQGRFSKTKHFLRATTRSVLGDIVAVQLFLQSQNGVHKQKGCGTMGSMHSPAPLHSSRGEKLPFEPLSASLAEVFRCDGTENKTSVRLGALVSFQCVGSISPHVPRCCHCWAHPNPDQPPFYIY</sequence>
<gene>
    <name evidence="1" type="ORF">KUDE01_019954</name>
</gene>
<protein>
    <submittedName>
        <fullName evidence="1">RNA-binding protein asd-2</fullName>
    </submittedName>
</protein>
<evidence type="ECO:0000313" key="2">
    <source>
        <dbReference type="Proteomes" id="UP001228049"/>
    </source>
</evidence>
<dbReference type="EMBL" id="JASDAP010000011">
    <property type="protein sequence ID" value="KAK1894496.1"/>
    <property type="molecule type" value="Genomic_DNA"/>
</dbReference>
<reference evidence="1" key="1">
    <citation type="submission" date="2023-04" db="EMBL/GenBank/DDBJ databases">
        <title>Chromosome-level genome of Chaenocephalus aceratus.</title>
        <authorList>
            <person name="Park H."/>
        </authorList>
    </citation>
    <scope>NUCLEOTIDE SEQUENCE</scope>
    <source>
        <strain evidence="1">DE</strain>
        <tissue evidence="1">Muscle</tissue>
    </source>
</reference>
<dbReference type="AlphaFoldDB" id="A0AAD9C5A0"/>
<keyword evidence="2" id="KW-1185">Reference proteome</keyword>
<name>A0AAD9C5A0_DISEL</name>
<comment type="caution">
    <text evidence="1">The sequence shown here is derived from an EMBL/GenBank/DDBJ whole genome shotgun (WGS) entry which is preliminary data.</text>
</comment>
<feature type="non-terminal residue" evidence="1">
    <location>
        <position position="1"/>
    </location>
</feature>
<feature type="non-terminal residue" evidence="1">
    <location>
        <position position="170"/>
    </location>
</feature>
<proteinExistence type="predicted"/>
<organism evidence="1 2">
    <name type="scientific">Dissostichus eleginoides</name>
    <name type="common">Patagonian toothfish</name>
    <name type="synonym">Dissostichus amissus</name>
    <dbReference type="NCBI Taxonomy" id="100907"/>
    <lineage>
        <taxon>Eukaryota</taxon>
        <taxon>Metazoa</taxon>
        <taxon>Chordata</taxon>
        <taxon>Craniata</taxon>
        <taxon>Vertebrata</taxon>
        <taxon>Euteleostomi</taxon>
        <taxon>Actinopterygii</taxon>
        <taxon>Neopterygii</taxon>
        <taxon>Teleostei</taxon>
        <taxon>Neoteleostei</taxon>
        <taxon>Acanthomorphata</taxon>
        <taxon>Eupercaria</taxon>
        <taxon>Perciformes</taxon>
        <taxon>Notothenioidei</taxon>
        <taxon>Nototheniidae</taxon>
        <taxon>Dissostichus</taxon>
    </lineage>
</organism>